<evidence type="ECO:0000256" key="3">
    <source>
        <dbReference type="ARBA" id="ARBA00022722"/>
    </source>
</evidence>
<evidence type="ECO:0000256" key="2">
    <source>
        <dbReference type="ARBA" id="ARBA00004123"/>
    </source>
</evidence>
<proteinExistence type="predicted"/>
<dbReference type="PANTHER" id="PTHR21077:SF5">
    <property type="entry name" value="CROSSOVER JUNCTION ENDONUCLEASE MMS4"/>
    <property type="match status" value="1"/>
</dbReference>
<dbReference type="GO" id="GO:0006302">
    <property type="term" value="P:double-strand break repair"/>
    <property type="evidence" value="ECO:0007669"/>
    <property type="project" value="TreeGrafter"/>
</dbReference>
<organism evidence="14 15">
    <name type="scientific">Mycena belliarum</name>
    <dbReference type="NCBI Taxonomy" id="1033014"/>
    <lineage>
        <taxon>Eukaryota</taxon>
        <taxon>Fungi</taxon>
        <taxon>Dikarya</taxon>
        <taxon>Basidiomycota</taxon>
        <taxon>Agaricomycotina</taxon>
        <taxon>Agaricomycetes</taxon>
        <taxon>Agaricomycetidae</taxon>
        <taxon>Agaricales</taxon>
        <taxon>Marasmiineae</taxon>
        <taxon>Mycenaceae</taxon>
        <taxon>Mycena</taxon>
    </lineage>
</organism>
<evidence type="ECO:0000256" key="4">
    <source>
        <dbReference type="ARBA" id="ARBA00022723"/>
    </source>
</evidence>
<dbReference type="PANTHER" id="PTHR21077">
    <property type="entry name" value="EME1 PROTEIN"/>
    <property type="match status" value="1"/>
</dbReference>
<dbReference type="GO" id="GO:0000712">
    <property type="term" value="P:resolution of meiotic recombination intermediates"/>
    <property type="evidence" value="ECO:0007669"/>
    <property type="project" value="TreeGrafter"/>
</dbReference>
<feature type="compositionally biased region" description="Basic and acidic residues" evidence="13">
    <location>
        <begin position="119"/>
        <end position="132"/>
    </location>
</feature>
<keyword evidence="5" id="KW-0255">Endonuclease</keyword>
<protein>
    <recommendedName>
        <fullName evidence="16">ERCC4 domain-containing protein</fullName>
    </recommendedName>
</protein>
<evidence type="ECO:0000256" key="12">
    <source>
        <dbReference type="ARBA" id="ARBA00023254"/>
    </source>
</evidence>
<keyword evidence="12" id="KW-0469">Meiosis</keyword>
<comment type="subcellular location">
    <subcellularLocation>
        <location evidence="2">Nucleus</location>
    </subcellularLocation>
</comment>
<accession>A0AAD6XP51</accession>
<dbReference type="GO" id="GO:0048476">
    <property type="term" value="C:Holliday junction resolvase complex"/>
    <property type="evidence" value="ECO:0007669"/>
    <property type="project" value="InterPro"/>
</dbReference>
<dbReference type="Gene3D" id="3.40.50.10130">
    <property type="match status" value="1"/>
</dbReference>
<dbReference type="InterPro" id="IPR042530">
    <property type="entry name" value="EME1/EME2_C"/>
</dbReference>
<dbReference type="GO" id="GO:0008821">
    <property type="term" value="F:crossover junction DNA endonuclease activity"/>
    <property type="evidence" value="ECO:0007669"/>
    <property type="project" value="TreeGrafter"/>
</dbReference>
<keyword evidence="3" id="KW-0540">Nuclease</keyword>
<keyword evidence="4" id="KW-0479">Metal-binding</keyword>
<dbReference type="GO" id="GO:0005634">
    <property type="term" value="C:nucleus"/>
    <property type="evidence" value="ECO:0007669"/>
    <property type="project" value="UniProtKB-SubCell"/>
</dbReference>
<dbReference type="EMBL" id="JARJCN010000037">
    <property type="protein sequence ID" value="KAJ7084580.1"/>
    <property type="molecule type" value="Genomic_DNA"/>
</dbReference>
<evidence type="ECO:0000256" key="11">
    <source>
        <dbReference type="ARBA" id="ARBA00023242"/>
    </source>
</evidence>
<evidence type="ECO:0008006" key="16">
    <source>
        <dbReference type="Google" id="ProtNLM"/>
    </source>
</evidence>
<name>A0AAD6XP51_9AGAR</name>
<keyword evidence="8" id="KW-0460">Magnesium</keyword>
<dbReference type="GO" id="GO:0031297">
    <property type="term" value="P:replication fork processing"/>
    <property type="evidence" value="ECO:0007669"/>
    <property type="project" value="TreeGrafter"/>
</dbReference>
<evidence type="ECO:0000313" key="14">
    <source>
        <dbReference type="EMBL" id="KAJ7084580.1"/>
    </source>
</evidence>
<evidence type="ECO:0000256" key="9">
    <source>
        <dbReference type="ARBA" id="ARBA00023172"/>
    </source>
</evidence>
<keyword evidence="6" id="KW-0227">DNA damage</keyword>
<dbReference type="AlphaFoldDB" id="A0AAD6XP51"/>
<keyword evidence="15" id="KW-1185">Reference proteome</keyword>
<dbReference type="InterPro" id="IPR033310">
    <property type="entry name" value="Mms4/EME1/EME2"/>
</dbReference>
<sequence>MPAPSKVIEISDSDSDADARAPPPSSSQFSGKSFNSDFFDLCSSDDELPAPGAPAFFGELGHAKRKRASTAVTTMSSRSSSIAYPVYDGESSDEDESPRKVARKKSDVSMSKAPRKGRKTEEDKAAAKELKEQAAAQKKAKKEAEKVGKASQKADKVAQAAREKEVKKRYKDANKLVNDKKTTLKDMFLIFPPALADSPLYHAFVKEAEKYDMPVCVAERNFVPHYDVFSWQRTMRKKYDVAAREWQPMPAYERTEETFLIYMNAEELARCIRDEDGVKGVVRQVRAACGGQIFLMVYGLKAYLKRKSAIYTMAQIERAVAALQMAERTHLLYVDTVDDAVERLYNLSADLGIKPYKLIERSHLPFCPVTRMPTGTGLADTWLKMLQQVHRVTKHGAQGITEAFPTAHALFEAYEDAPARARDDLLAGCTVSHRIDGVAKPRPLGAALSQVVGTVIYGTDPLQLAYKAAA</sequence>
<reference evidence="14" key="1">
    <citation type="submission" date="2023-03" db="EMBL/GenBank/DDBJ databases">
        <title>Massive genome expansion in bonnet fungi (Mycena s.s.) driven by repeated elements and novel gene families across ecological guilds.</title>
        <authorList>
            <consortium name="Lawrence Berkeley National Laboratory"/>
            <person name="Harder C.B."/>
            <person name="Miyauchi S."/>
            <person name="Viragh M."/>
            <person name="Kuo A."/>
            <person name="Thoen E."/>
            <person name="Andreopoulos B."/>
            <person name="Lu D."/>
            <person name="Skrede I."/>
            <person name="Drula E."/>
            <person name="Henrissat B."/>
            <person name="Morin E."/>
            <person name="Kohler A."/>
            <person name="Barry K."/>
            <person name="LaButti K."/>
            <person name="Morin E."/>
            <person name="Salamov A."/>
            <person name="Lipzen A."/>
            <person name="Mereny Z."/>
            <person name="Hegedus B."/>
            <person name="Baldrian P."/>
            <person name="Stursova M."/>
            <person name="Weitz H."/>
            <person name="Taylor A."/>
            <person name="Grigoriev I.V."/>
            <person name="Nagy L.G."/>
            <person name="Martin F."/>
            <person name="Kauserud H."/>
        </authorList>
    </citation>
    <scope>NUCLEOTIDE SEQUENCE</scope>
    <source>
        <strain evidence="14">CBHHK173m</strain>
    </source>
</reference>
<dbReference type="GO" id="GO:0046872">
    <property type="term" value="F:metal ion binding"/>
    <property type="evidence" value="ECO:0007669"/>
    <property type="project" value="UniProtKB-KW"/>
</dbReference>
<evidence type="ECO:0000256" key="1">
    <source>
        <dbReference type="ARBA" id="ARBA00001946"/>
    </source>
</evidence>
<feature type="compositionally biased region" description="Polar residues" evidence="13">
    <location>
        <begin position="70"/>
        <end position="82"/>
    </location>
</feature>
<feature type="compositionally biased region" description="Basic and acidic residues" evidence="13">
    <location>
        <begin position="142"/>
        <end position="163"/>
    </location>
</feature>
<feature type="region of interest" description="Disordered" evidence="13">
    <location>
        <begin position="1"/>
        <end position="33"/>
    </location>
</feature>
<feature type="region of interest" description="Disordered" evidence="13">
    <location>
        <begin position="50"/>
        <end position="163"/>
    </location>
</feature>
<evidence type="ECO:0000313" key="15">
    <source>
        <dbReference type="Proteomes" id="UP001222325"/>
    </source>
</evidence>
<dbReference type="Pfam" id="PF21292">
    <property type="entry name" value="EME1-MUS81_C"/>
    <property type="match status" value="1"/>
</dbReference>
<evidence type="ECO:0000256" key="13">
    <source>
        <dbReference type="SAM" id="MobiDB-lite"/>
    </source>
</evidence>
<keyword evidence="9" id="KW-0233">DNA recombination</keyword>
<evidence type="ECO:0000256" key="6">
    <source>
        <dbReference type="ARBA" id="ARBA00022763"/>
    </source>
</evidence>
<dbReference type="Proteomes" id="UP001222325">
    <property type="component" value="Unassembled WGS sequence"/>
</dbReference>
<dbReference type="GO" id="GO:0031573">
    <property type="term" value="P:mitotic intra-S DNA damage checkpoint signaling"/>
    <property type="evidence" value="ECO:0007669"/>
    <property type="project" value="TreeGrafter"/>
</dbReference>
<keyword evidence="11" id="KW-0539">Nucleus</keyword>
<evidence type="ECO:0000256" key="8">
    <source>
        <dbReference type="ARBA" id="ARBA00022842"/>
    </source>
</evidence>
<keyword evidence="7" id="KW-0378">Hydrolase</keyword>
<evidence type="ECO:0000256" key="10">
    <source>
        <dbReference type="ARBA" id="ARBA00023204"/>
    </source>
</evidence>
<comment type="caution">
    <text evidence="14">The sequence shown here is derived from an EMBL/GenBank/DDBJ whole genome shotgun (WGS) entry which is preliminary data.</text>
</comment>
<evidence type="ECO:0000256" key="7">
    <source>
        <dbReference type="ARBA" id="ARBA00022801"/>
    </source>
</evidence>
<dbReference type="Gene3D" id="1.10.150.670">
    <property type="entry name" value="Crossover junction endonuclease EME1, DNA-binding domain"/>
    <property type="match status" value="1"/>
</dbReference>
<gene>
    <name evidence="14" type="ORF">B0H15DRAFT_910856</name>
</gene>
<comment type="cofactor">
    <cofactor evidence="1">
        <name>Mg(2+)</name>
        <dbReference type="ChEBI" id="CHEBI:18420"/>
    </cofactor>
</comment>
<keyword evidence="10" id="KW-0234">DNA repair</keyword>
<evidence type="ECO:0000256" key="5">
    <source>
        <dbReference type="ARBA" id="ARBA00022759"/>
    </source>
</evidence>